<organism evidence="1">
    <name type="scientific">Tanacetum cinerariifolium</name>
    <name type="common">Dalmatian daisy</name>
    <name type="synonym">Chrysanthemum cinerariifolium</name>
    <dbReference type="NCBI Taxonomy" id="118510"/>
    <lineage>
        <taxon>Eukaryota</taxon>
        <taxon>Viridiplantae</taxon>
        <taxon>Streptophyta</taxon>
        <taxon>Embryophyta</taxon>
        <taxon>Tracheophyta</taxon>
        <taxon>Spermatophyta</taxon>
        <taxon>Magnoliopsida</taxon>
        <taxon>eudicotyledons</taxon>
        <taxon>Gunneridae</taxon>
        <taxon>Pentapetalae</taxon>
        <taxon>asterids</taxon>
        <taxon>campanulids</taxon>
        <taxon>Asterales</taxon>
        <taxon>Asteraceae</taxon>
        <taxon>Asteroideae</taxon>
        <taxon>Anthemideae</taxon>
        <taxon>Anthemidinae</taxon>
        <taxon>Tanacetum</taxon>
    </lineage>
</organism>
<reference evidence="1" key="1">
    <citation type="journal article" date="2019" name="Sci. Rep.">
        <title>Draft genome of Tanacetum cinerariifolium, the natural source of mosquito coil.</title>
        <authorList>
            <person name="Yamashiro T."/>
            <person name="Shiraishi A."/>
            <person name="Satake H."/>
            <person name="Nakayama K."/>
        </authorList>
    </citation>
    <scope>NUCLEOTIDE SEQUENCE</scope>
</reference>
<comment type="caution">
    <text evidence="1">The sequence shown here is derived from an EMBL/GenBank/DDBJ whole genome shotgun (WGS) entry which is preliminary data.</text>
</comment>
<accession>A0A699SGI8</accession>
<evidence type="ECO:0000313" key="1">
    <source>
        <dbReference type="EMBL" id="GFC96379.1"/>
    </source>
</evidence>
<proteinExistence type="predicted"/>
<sequence length="163" mass="18454">MPKLEDITYSDDKEDVDAEADFTNLETNIIVGPILTTRVHKDYLMSQINGDLSSATLTRKEPKRVHQALKDPSWIEAMKEELLQFKMQKENKFNVAGSGPIWLFDIDTLTKSMNYQPVTAGNQSNPSAGVQELFDAEKAGEENVQRYVLFPLWSSSTRNPQNT</sequence>
<protein>
    <submittedName>
        <fullName evidence="1">Uncharacterized protein</fullName>
    </submittedName>
</protein>
<dbReference type="AlphaFoldDB" id="A0A699SGI8"/>
<name>A0A699SGI8_TANCI</name>
<gene>
    <name evidence="1" type="ORF">Tci_868349</name>
</gene>
<feature type="non-terminal residue" evidence="1">
    <location>
        <position position="163"/>
    </location>
</feature>
<dbReference type="EMBL" id="BKCJ011159817">
    <property type="protein sequence ID" value="GFC96379.1"/>
    <property type="molecule type" value="Genomic_DNA"/>
</dbReference>